<gene>
    <name evidence="1" type="ORF">DLJ74_19175</name>
</gene>
<dbReference type="EMBL" id="QGTD01000021">
    <property type="protein sequence ID" value="PWU66548.1"/>
    <property type="molecule type" value="Genomic_DNA"/>
</dbReference>
<accession>A0A317KVT7</accession>
<evidence type="ECO:0000313" key="2">
    <source>
        <dbReference type="Proteomes" id="UP000245624"/>
    </source>
</evidence>
<reference evidence="1 2" key="1">
    <citation type="submission" date="2018-05" db="EMBL/GenBank/DDBJ databases">
        <title>Genomic analysis of Gracilibacillus dipsosauri DD1 reveals novel features of a salt-tolerant amylase.</title>
        <authorList>
            <person name="Deutch C.E."/>
            <person name="Yang S."/>
        </authorList>
    </citation>
    <scope>NUCLEOTIDE SEQUENCE [LARGE SCALE GENOMIC DNA]</scope>
    <source>
        <strain evidence="1 2">DD1</strain>
    </source>
</reference>
<name>A0A317KVT7_9BACI</name>
<proteinExistence type="predicted"/>
<dbReference type="RefSeq" id="WP_109985683.1">
    <property type="nucleotide sequence ID" value="NZ_QGTD01000021.1"/>
</dbReference>
<evidence type="ECO:0000313" key="1">
    <source>
        <dbReference type="EMBL" id="PWU66548.1"/>
    </source>
</evidence>
<protein>
    <submittedName>
        <fullName evidence="1">Uncharacterized protein</fullName>
    </submittedName>
</protein>
<dbReference type="AlphaFoldDB" id="A0A317KVT7"/>
<keyword evidence="2" id="KW-1185">Reference proteome</keyword>
<dbReference type="Proteomes" id="UP000245624">
    <property type="component" value="Unassembled WGS sequence"/>
</dbReference>
<sequence length="59" mass="6934">MKQTFILQIENENKDLRSELMNAVDTFACKHMENITVYETNEKGTELIEQSIINNWEGK</sequence>
<organism evidence="1 2">
    <name type="scientific">Gracilibacillus dipsosauri</name>
    <dbReference type="NCBI Taxonomy" id="178340"/>
    <lineage>
        <taxon>Bacteria</taxon>
        <taxon>Bacillati</taxon>
        <taxon>Bacillota</taxon>
        <taxon>Bacilli</taxon>
        <taxon>Bacillales</taxon>
        <taxon>Bacillaceae</taxon>
        <taxon>Gracilibacillus</taxon>
    </lineage>
</organism>
<comment type="caution">
    <text evidence="1">The sequence shown here is derived from an EMBL/GenBank/DDBJ whole genome shotgun (WGS) entry which is preliminary data.</text>
</comment>